<proteinExistence type="inferred from homology"/>
<dbReference type="Pfam" id="PF05343">
    <property type="entry name" value="Peptidase_M42"/>
    <property type="match status" value="1"/>
</dbReference>
<dbReference type="PANTHER" id="PTHR32481">
    <property type="entry name" value="AMINOPEPTIDASE"/>
    <property type="match status" value="1"/>
</dbReference>
<dbReference type="PANTHER" id="PTHR32481:SF0">
    <property type="entry name" value="AMINOPEPTIDASE YPDE-RELATED"/>
    <property type="match status" value="1"/>
</dbReference>
<comment type="cofactor">
    <cofactor evidence="8">
        <name>a divalent metal cation</name>
        <dbReference type="ChEBI" id="CHEBI:60240"/>
    </cofactor>
    <text evidence="8">Binds 2 divalent metal cations per subunit.</text>
</comment>
<feature type="binding site" evidence="8">
    <location>
        <position position="324"/>
    </location>
    <ligand>
        <name>Zn(2+)</name>
        <dbReference type="ChEBI" id="CHEBI:29105"/>
        <label>2</label>
    </ligand>
</feature>
<dbReference type="Gene3D" id="3.40.630.10">
    <property type="entry name" value="Zn peptidases"/>
    <property type="match status" value="1"/>
</dbReference>
<dbReference type="InterPro" id="IPR008007">
    <property type="entry name" value="Peptidase_M42"/>
</dbReference>
<keyword evidence="5" id="KW-0378">Hydrolase</keyword>
<name>A0A832WKU0_9EURY</name>
<keyword evidence="4 8" id="KW-0479">Metal-binding</keyword>
<dbReference type="CDD" id="cd05656">
    <property type="entry name" value="M42_Frv"/>
    <property type="match status" value="1"/>
</dbReference>
<evidence type="ECO:0000256" key="8">
    <source>
        <dbReference type="PIRSR" id="PIRSR001123-2"/>
    </source>
</evidence>
<evidence type="ECO:0000256" key="3">
    <source>
        <dbReference type="ARBA" id="ARBA00022670"/>
    </source>
</evidence>
<evidence type="ECO:0000256" key="5">
    <source>
        <dbReference type="ARBA" id="ARBA00022801"/>
    </source>
</evidence>
<feature type="binding site" evidence="8">
    <location>
        <position position="66"/>
    </location>
    <ligand>
        <name>Zn(2+)</name>
        <dbReference type="ChEBI" id="CHEBI:29105"/>
        <label>1</label>
    </ligand>
</feature>
<accession>A0A832WKU0</accession>
<feature type="binding site" evidence="8">
    <location>
        <position position="213"/>
    </location>
    <ligand>
        <name>Zn(2+)</name>
        <dbReference type="ChEBI" id="CHEBI:29105"/>
        <label>2</label>
    </ligand>
</feature>
<evidence type="ECO:0000256" key="4">
    <source>
        <dbReference type="ARBA" id="ARBA00022723"/>
    </source>
</evidence>
<dbReference type="SUPFAM" id="SSF53187">
    <property type="entry name" value="Zn-dependent exopeptidases"/>
    <property type="match status" value="1"/>
</dbReference>
<feature type="binding site" evidence="8">
    <location>
        <position position="235"/>
    </location>
    <ligand>
        <name>Zn(2+)</name>
        <dbReference type="ChEBI" id="CHEBI:29105"/>
        <label>1</label>
    </ligand>
</feature>
<evidence type="ECO:0000313" key="10">
    <source>
        <dbReference type="Proteomes" id="UP000619545"/>
    </source>
</evidence>
<dbReference type="PIRSF" id="PIRSF001123">
    <property type="entry name" value="PepA_GA"/>
    <property type="match status" value="1"/>
</dbReference>
<feature type="binding site" evidence="8">
    <location>
        <position position="179"/>
    </location>
    <ligand>
        <name>Zn(2+)</name>
        <dbReference type="ChEBI" id="CHEBI:29105"/>
        <label>1</label>
    </ligand>
</feature>
<sequence length="355" mass="38122">MGTVETLTEHLRELVGRVAPPGWEDEVREYVEATLEKYCDDVHVDTLGNVIGTIEGSEYEVMVAAHMDEVGFIVKSIDKNGFIRFAKLGGIDDRILPGSRVIIVNSEGEKVPGVVGTKPPHIQEPKDRRKVPKHKDLFIDIGASDREEAEELVSVGDVGVLAGEFVELVGSRVNGRGLDDKIGVAVLLALAERLADLDGDHPTFYLVGTVQEEVGLKGAKTSAFEVYPDGAVVLDTAVAGDVPGVKEAELKLGKGPAITVVDASGRGLITHPKVRKLLIDTAEELDIPYQLEVGEGGTTDATAIHLTRGGVPTGVVGIPTRYLHSPAEVLDLEDAKHALELVVEVVQRFPDYVPR</sequence>
<reference evidence="9" key="1">
    <citation type="journal article" date="2020" name="bioRxiv">
        <title>A rank-normalized archaeal taxonomy based on genome phylogeny resolves widespread incomplete and uneven classifications.</title>
        <authorList>
            <person name="Rinke C."/>
            <person name="Chuvochina M."/>
            <person name="Mussig A.J."/>
            <person name="Chaumeil P.-A."/>
            <person name="Waite D.W."/>
            <person name="Whitman W.B."/>
            <person name="Parks D.H."/>
            <person name="Hugenholtz P."/>
        </authorList>
    </citation>
    <scope>NUCLEOTIDE SEQUENCE</scope>
    <source>
        <strain evidence="9">UBA8853</strain>
    </source>
</reference>
<dbReference type="SUPFAM" id="SSF101821">
    <property type="entry name" value="Aminopeptidase/glucanase lid domain"/>
    <property type="match status" value="1"/>
</dbReference>
<organism evidence="9 10">
    <name type="scientific">Methanopyrus kandleri</name>
    <dbReference type="NCBI Taxonomy" id="2320"/>
    <lineage>
        <taxon>Archaea</taxon>
        <taxon>Methanobacteriati</taxon>
        <taxon>Methanobacteriota</taxon>
        <taxon>Methanomada group</taxon>
        <taxon>Methanopyri</taxon>
        <taxon>Methanopyrales</taxon>
        <taxon>Methanopyraceae</taxon>
        <taxon>Methanopyrus</taxon>
    </lineage>
</organism>
<dbReference type="GO" id="GO:0046872">
    <property type="term" value="F:metal ion binding"/>
    <property type="evidence" value="ECO:0007669"/>
    <property type="project" value="UniProtKB-UniRule"/>
</dbReference>
<dbReference type="OMA" id="SDHQIAP"/>
<comment type="similarity">
    <text evidence="1 6">Belongs to the peptidase M42 family.</text>
</comment>
<keyword evidence="2" id="KW-0031">Aminopeptidase</keyword>
<protein>
    <submittedName>
        <fullName evidence="9">M42 family metallopeptidase</fullName>
    </submittedName>
</protein>
<evidence type="ECO:0000256" key="2">
    <source>
        <dbReference type="ARBA" id="ARBA00022438"/>
    </source>
</evidence>
<evidence type="ECO:0000313" key="9">
    <source>
        <dbReference type="EMBL" id="HII70460.1"/>
    </source>
</evidence>
<comment type="caution">
    <text evidence="9">The sequence shown here is derived from an EMBL/GenBank/DDBJ whole genome shotgun (WGS) entry which is preliminary data.</text>
</comment>
<evidence type="ECO:0000256" key="6">
    <source>
        <dbReference type="PIRNR" id="PIRNR001123"/>
    </source>
</evidence>
<dbReference type="GO" id="GO:0004177">
    <property type="term" value="F:aminopeptidase activity"/>
    <property type="evidence" value="ECO:0007669"/>
    <property type="project" value="UniProtKB-UniRule"/>
</dbReference>
<feature type="active site" description="Proton acceptor" evidence="7">
    <location>
        <position position="212"/>
    </location>
</feature>
<dbReference type="InterPro" id="IPR051464">
    <property type="entry name" value="Peptidase_M42_aminopept"/>
</dbReference>
<dbReference type="Proteomes" id="UP000619545">
    <property type="component" value="Unassembled WGS sequence"/>
</dbReference>
<gene>
    <name evidence="9" type="ORF">HA336_04425</name>
</gene>
<dbReference type="EMBL" id="DUJS01000004">
    <property type="protein sequence ID" value="HII70460.1"/>
    <property type="molecule type" value="Genomic_DNA"/>
</dbReference>
<dbReference type="RefSeq" id="WP_011018753.1">
    <property type="nucleotide sequence ID" value="NZ_DUJS01000004.1"/>
</dbReference>
<evidence type="ECO:0000256" key="7">
    <source>
        <dbReference type="PIRSR" id="PIRSR001123-1"/>
    </source>
</evidence>
<dbReference type="GO" id="GO:0006508">
    <property type="term" value="P:proteolysis"/>
    <property type="evidence" value="ECO:0007669"/>
    <property type="project" value="UniProtKB-KW"/>
</dbReference>
<dbReference type="AlphaFoldDB" id="A0A832WKU0"/>
<dbReference type="InterPro" id="IPR023367">
    <property type="entry name" value="Peptidase_M42_dom2"/>
</dbReference>
<keyword evidence="3" id="KW-0645">Protease</keyword>
<dbReference type="GeneID" id="1477686"/>
<feature type="binding site" evidence="8">
    <location>
        <position position="179"/>
    </location>
    <ligand>
        <name>Zn(2+)</name>
        <dbReference type="ChEBI" id="CHEBI:29105"/>
        <label>2</label>
    </ligand>
</feature>
<dbReference type="Gene3D" id="2.40.30.40">
    <property type="entry name" value="Peptidase M42, domain 2"/>
    <property type="match status" value="1"/>
</dbReference>
<evidence type="ECO:0000256" key="1">
    <source>
        <dbReference type="ARBA" id="ARBA00006272"/>
    </source>
</evidence>